<dbReference type="Pfam" id="PF25273">
    <property type="entry name" value="DUF7869"/>
    <property type="match status" value="1"/>
</dbReference>
<feature type="compositionally biased region" description="Polar residues" evidence="1">
    <location>
        <begin position="43"/>
        <end position="55"/>
    </location>
</feature>
<dbReference type="InterPro" id="IPR057191">
    <property type="entry name" value="DUF7869"/>
</dbReference>
<feature type="region of interest" description="Disordered" evidence="1">
    <location>
        <begin position="25"/>
        <end position="102"/>
    </location>
</feature>
<reference evidence="3" key="1">
    <citation type="submission" date="2020-07" db="EMBL/GenBank/DDBJ databases">
        <title>The High-quality genome of the commercially important snow crab, Chionoecetes opilio.</title>
        <authorList>
            <person name="Jeong J.-H."/>
            <person name="Ryu S."/>
        </authorList>
    </citation>
    <scope>NUCLEOTIDE SEQUENCE</scope>
    <source>
        <strain evidence="3">MADBK_172401_WGS</strain>
        <tissue evidence="3">Digestive gland</tissue>
    </source>
</reference>
<dbReference type="AlphaFoldDB" id="A0A8J4XX76"/>
<keyword evidence="4" id="KW-1185">Reference proteome</keyword>
<feature type="region of interest" description="Disordered" evidence="1">
    <location>
        <begin position="693"/>
        <end position="712"/>
    </location>
</feature>
<feature type="domain" description="DUF7869" evidence="2">
    <location>
        <begin position="444"/>
        <end position="581"/>
    </location>
</feature>
<evidence type="ECO:0000256" key="1">
    <source>
        <dbReference type="SAM" id="MobiDB-lite"/>
    </source>
</evidence>
<protein>
    <recommendedName>
        <fullName evidence="2">DUF7869 domain-containing protein</fullName>
    </recommendedName>
</protein>
<feature type="compositionally biased region" description="Basic and acidic residues" evidence="1">
    <location>
        <begin position="77"/>
        <end position="86"/>
    </location>
</feature>
<proteinExistence type="predicted"/>
<dbReference type="PANTHER" id="PTHR10773:SF19">
    <property type="match status" value="1"/>
</dbReference>
<evidence type="ECO:0000313" key="3">
    <source>
        <dbReference type="EMBL" id="KAG0715182.1"/>
    </source>
</evidence>
<dbReference type="OrthoDB" id="6381569at2759"/>
<name>A0A8J4XX76_CHIOP</name>
<dbReference type="PANTHER" id="PTHR10773">
    <property type="entry name" value="DNA-DIRECTED RNA POLYMERASES I, II, AND III SUBUNIT RPABC2"/>
    <property type="match status" value="1"/>
</dbReference>
<organism evidence="3 4">
    <name type="scientific">Chionoecetes opilio</name>
    <name type="common">Atlantic snow crab</name>
    <name type="synonym">Cancer opilio</name>
    <dbReference type="NCBI Taxonomy" id="41210"/>
    <lineage>
        <taxon>Eukaryota</taxon>
        <taxon>Metazoa</taxon>
        <taxon>Ecdysozoa</taxon>
        <taxon>Arthropoda</taxon>
        <taxon>Crustacea</taxon>
        <taxon>Multicrustacea</taxon>
        <taxon>Malacostraca</taxon>
        <taxon>Eumalacostraca</taxon>
        <taxon>Eucarida</taxon>
        <taxon>Decapoda</taxon>
        <taxon>Pleocyemata</taxon>
        <taxon>Brachyura</taxon>
        <taxon>Eubrachyura</taxon>
        <taxon>Majoidea</taxon>
        <taxon>Majidae</taxon>
        <taxon>Chionoecetes</taxon>
    </lineage>
</organism>
<evidence type="ECO:0000313" key="4">
    <source>
        <dbReference type="Proteomes" id="UP000770661"/>
    </source>
</evidence>
<comment type="caution">
    <text evidence="3">The sequence shown here is derived from an EMBL/GenBank/DDBJ whole genome shotgun (WGS) entry which is preliminary data.</text>
</comment>
<accession>A0A8J4XX76</accession>
<dbReference type="EMBL" id="JACEEZ010019942">
    <property type="protein sequence ID" value="KAG0715182.1"/>
    <property type="molecule type" value="Genomic_DNA"/>
</dbReference>
<dbReference type="Proteomes" id="UP000770661">
    <property type="component" value="Unassembled WGS sequence"/>
</dbReference>
<evidence type="ECO:0000259" key="2">
    <source>
        <dbReference type="Pfam" id="PF25273"/>
    </source>
</evidence>
<sequence length="731" mass="83515">MVHTRLEPSDHDVDFEGFDHEGFLQGFLSGERGDSDDVAGTSGADTSANVPTGSPTEDVLPGPSAEAPTATTETDEADVRESHSDEEAAADGVEITRVPKKGRKREAKSAQWVVCTAKKRRNLGQAYQSYKTKTMMQAKTLGPPCDDGCFTKLGQEAATQIFKSFWDIGDYDKQNQHLQSLIKEVAIKRKRTMREHSRRSRTYEYYVKLRYTETRVCRSAFMSLHGITRKKLQILMGKRILSPTGTPTQDRRGRTGNSKSIVGPPLDHVHEHIGNLVVTASHYSRAHSPHRRYLETGLTITELHANYVQWMETTYTGEGCVSPRFYRTVFTRDYNIVFRPPKTDLCNRCELLKSTIAHKETQEVNVDADIKTLEDHQKLAEEVQQLLSSAEKESRVAPPDSQLRTICIDLQQTLPCPRLHTGVAYYKRKMWIYNFCVYDLNKKKGNMYVWQEMTARRGSDEIGSCILKWLESELTDPGNQFKCLRIFCDNCASQNKNSNIVVMALRLIHALTLDKVELVFLVPGHSFLPCDRAFGHIEKKIRKCRHIYSPTDYLRIIRKAVREENNVTVMERTDFYDLRALKSACTLRRTQSVGFAKARQLVVDAQYPEGYVMKNTYNFDEETDGVDKRVRLMPGRSPYQAQLFNLANEDFPLKYAASVRLAPAKLRDLRLLFNLLDNRGRAWLENVFTSQGQSLPQAQEHDSDEEDVDDPEDVIMEYVPVTRLPSARTRR</sequence>
<gene>
    <name evidence="3" type="ORF">GWK47_012548</name>
</gene>
<feature type="compositionally biased region" description="Acidic residues" evidence="1">
    <location>
        <begin position="702"/>
        <end position="712"/>
    </location>
</feature>
<feature type="region of interest" description="Disordered" evidence="1">
    <location>
        <begin position="243"/>
        <end position="265"/>
    </location>
</feature>